<keyword evidence="2" id="KW-1185">Reference proteome</keyword>
<feature type="non-terminal residue" evidence="1">
    <location>
        <position position="1"/>
    </location>
</feature>
<dbReference type="Proteomes" id="UP000265520">
    <property type="component" value="Unassembled WGS sequence"/>
</dbReference>
<evidence type="ECO:0000313" key="2">
    <source>
        <dbReference type="Proteomes" id="UP000265520"/>
    </source>
</evidence>
<name>A0A392NSE6_9FABA</name>
<proteinExistence type="predicted"/>
<accession>A0A392NSE6</accession>
<reference evidence="1 2" key="1">
    <citation type="journal article" date="2018" name="Front. Plant Sci.">
        <title>Red Clover (Trifolium pratense) and Zigzag Clover (T. medium) - A Picture of Genomic Similarities and Differences.</title>
        <authorList>
            <person name="Dluhosova J."/>
            <person name="Istvanek J."/>
            <person name="Nedelnik J."/>
            <person name="Repkova J."/>
        </authorList>
    </citation>
    <scope>NUCLEOTIDE SEQUENCE [LARGE SCALE GENOMIC DNA]</scope>
    <source>
        <strain evidence="2">cv. 10/8</strain>
        <tissue evidence="1">Leaf</tissue>
    </source>
</reference>
<dbReference type="EMBL" id="LXQA010047833">
    <property type="protein sequence ID" value="MCI02006.1"/>
    <property type="molecule type" value="Genomic_DNA"/>
</dbReference>
<comment type="caution">
    <text evidence="1">The sequence shown here is derived from an EMBL/GenBank/DDBJ whole genome shotgun (WGS) entry which is preliminary data.</text>
</comment>
<sequence length="52" mass="5581">IALHGIEVETKVPVIGGSAKPSMDEEFLRMFKVKVEVSDGDAASIFVIFDSA</sequence>
<dbReference type="AlphaFoldDB" id="A0A392NSE6"/>
<protein>
    <submittedName>
        <fullName evidence="1">Uncharacterized protein</fullName>
    </submittedName>
</protein>
<organism evidence="1 2">
    <name type="scientific">Trifolium medium</name>
    <dbReference type="NCBI Taxonomy" id="97028"/>
    <lineage>
        <taxon>Eukaryota</taxon>
        <taxon>Viridiplantae</taxon>
        <taxon>Streptophyta</taxon>
        <taxon>Embryophyta</taxon>
        <taxon>Tracheophyta</taxon>
        <taxon>Spermatophyta</taxon>
        <taxon>Magnoliopsida</taxon>
        <taxon>eudicotyledons</taxon>
        <taxon>Gunneridae</taxon>
        <taxon>Pentapetalae</taxon>
        <taxon>rosids</taxon>
        <taxon>fabids</taxon>
        <taxon>Fabales</taxon>
        <taxon>Fabaceae</taxon>
        <taxon>Papilionoideae</taxon>
        <taxon>50 kb inversion clade</taxon>
        <taxon>NPAAA clade</taxon>
        <taxon>Hologalegina</taxon>
        <taxon>IRL clade</taxon>
        <taxon>Trifolieae</taxon>
        <taxon>Trifolium</taxon>
    </lineage>
</organism>
<evidence type="ECO:0000313" key="1">
    <source>
        <dbReference type="EMBL" id="MCI02006.1"/>
    </source>
</evidence>